<protein>
    <recommendedName>
        <fullName evidence="3">Hexaprenyldihydroxybenzoate methyltransferase</fullName>
    </recommendedName>
</protein>
<evidence type="ECO:0000313" key="1">
    <source>
        <dbReference type="EMBL" id="KAG8160095.1"/>
    </source>
</evidence>
<keyword evidence="2" id="KW-1185">Reference proteome</keyword>
<dbReference type="InterPro" id="IPR029063">
    <property type="entry name" value="SAM-dependent_MTases_sf"/>
</dbReference>
<organism evidence="1 2">
    <name type="scientific">Oedothorax gibbosus</name>
    <dbReference type="NCBI Taxonomy" id="931172"/>
    <lineage>
        <taxon>Eukaryota</taxon>
        <taxon>Metazoa</taxon>
        <taxon>Ecdysozoa</taxon>
        <taxon>Arthropoda</taxon>
        <taxon>Chelicerata</taxon>
        <taxon>Arachnida</taxon>
        <taxon>Araneae</taxon>
        <taxon>Araneomorphae</taxon>
        <taxon>Entelegynae</taxon>
        <taxon>Araneoidea</taxon>
        <taxon>Linyphiidae</taxon>
        <taxon>Erigoninae</taxon>
        <taxon>Oedothorax</taxon>
    </lineage>
</organism>
<accession>A0AAV6TFF1</accession>
<dbReference type="EMBL" id="JAFNEN010005835">
    <property type="protein sequence ID" value="KAG8160095.1"/>
    <property type="molecule type" value="Genomic_DNA"/>
</dbReference>
<proteinExistence type="predicted"/>
<name>A0AAV6TFF1_9ARAC</name>
<dbReference type="Gene3D" id="3.40.50.150">
    <property type="entry name" value="Vaccinia Virus protein VP39"/>
    <property type="match status" value="1"/>
</dbReference>
<evidence type="ECO:0008006" key="3">
    <source>
        <dbReference type="Google" id="ProtNLM"/>
    </source>
</evidence>
<gene>
    <name evidence="1" type="ORF">JTE90_025273</name>
</gene>
<sequence>MKKNKQDTSWESSSAWYDKLVSKFKDITIIKKIIIPGILALLEQYPDPDGFLLDLACGQGVLARHLPRQMKYIGKRCFLLL</sequence>
<evidence type="ECO:0000313" key="2">
    <source>
        <dbReference type="Proteomes" id="UP000827092"/>
    </source>
</evidence>
<dbReference type="AlphaFoldDB" id="A0AAV6TFF1"/>
<dbReference type="Proteomes" id="UP000827092">
    <property type="component" value="Unassembled WGS sequence"/>
</dbReference>
<reference evidence="1 2" key="1">
    <citation type="journal article" date="2022" name="Nat. Ecol. Evol.">
        <title>A masculinizing supergene underlies an exaggerated male reproductive morph in a spider.</title>
        <authorList>
            <person name="Hendrickx F."/>
            <person name="De Corte Z."/>
            <person name="Sonet G."/>
            <person name="Van Belleghem S.M."/>
            <person name="Kostlbacher S."/>
            <person name="Vangestel C."/>
        </authorList>
    </citation>
    <scope>NUCLEOTIDE SEQUENCE [LARGE SCALE GENOMIC DNA]</scope>
    <source>
        <strain evidence="1">W744_W776</strain>
    </source>
</reference>
<dbReference type="SUPFAM" id="SSF53335">
    <property type="entry name" value="S-adenosyl-L-methionine-dependent methyltransferases"/>
    <property type="match status" value="1"/>
</dbReference>
<comment type="caution">
    <text evidence="1">The sequence shown here is derived from an EMBL/GenBank/DDBJ whole genome shotgun (WGS) entry which is preliminary data.</text>
</comment>